<evidence type="ECO:0000259" key="1">
    <source>
        <dbReference type="Pfam" id="PF13460"/>
    </source>
</evidence>
<comment type="caution">
    <text evidence="2">The sequence shown here is derived from an EMBL/GenBank/DDBJ whole genome shotgun (WGS) entry which is preliminary data.</text>
</comment>
<sequence>MACLAMGFSLVKVYNVFYKEIRLGKNMTTAILLGATGEVGGAILQELLASPAYSTVYVLGRSSINRLPHHPKMITIVTNLEDPQVDPAILKQADVFFAIGTGVRADFERVDYGYAVAFARLCQGKIKSFNLVSANGANPNTSYTYLRVKGQLEEELRKMDLGQVRFYRPSMLIAPKRANLQLGEAIWIKIFQIISPFLLGPLSSWKGIRPQAVASAMVSNAICANPKTIYRYKDMVK</sequence>
<accession>A0A139NWQ4</accession>
<evidence type="ECO:0000313" key="2">
    <source>
        <dbReference type="EMBL" id="KXT80420.1"/>
    </source>
</evidence>
<evidence type="ECO:0000313" key="3">
    <source>
        <dbReference type="Proteomes" id="UP000070678"/>
    </source>
</evidence>
<dbReference type="SUPFAM" id="SSF51735">
    <property type="entry name" value="NAD(P)-binding Rossmann-fold domains"/>
    <property type="match status" value="1"/>
</dbReference>
<dbReference type="InterPro" id="IPR016040">
    <property type="entry name" value="NAD(P)-bd_dom"/>
</dbReference>
<dbReference type="PANTHER" id="PTHR14097">
    <property type="entry name" value="OXIDOREDUCTASE HTATIP2"/>
    <property type="match status" value="1"/>
</dbReference>
<feature type="domain" description="NAD(P)-binding" evidence="1">
    <location>
        <begin position="34"/>
        <end position="161"/>
    </location>
</feature>
<dbReference type="Proteomes" id="UP000070678">
    <property type="component" value="Unassembled WGS sequence"/>
</dbReference>
<dbReference type="EMBL" id="LQNX01000065">
    <property type="protein sequence ID" value="KXT80420.1"/>
    <property type="molecule type" value="Genomic_DNA"/>
</dbReference>
<dbReference type="Gene3D" id="3.40.50.720">
    <property type="entry name" value="NAD(P)-binding Rossmann-like Domain"/>
    <property type="match status" value="1"/>
</dbReference>
<dbReference type="AlphaFoldDB" id="A0A139NWQ4"/>
<dbReference type="InterPro" id="IPR036291">
    <property type="entry name" value="NAD(P)-bd_dom_sf"/>
</dbReference>
<reference evidence="2 3" key="1">
    <citation type="submission" date="2016-01" db="EMBL/GenBank/DDBJ databases">
        <title>Highly variable Streptococcus oralis are common among viridans streptococci isolated from primates.</title>
        <authorList>
            <person name="Denapaite D."/>
            <person name="Rieger M."/>
            <person name="Koendgen S."/>
            <person name="Brueckner R."/>
            <person name="Ochigava I."/>
            <person name="Kappeler P."/>
            <person name="Maetz-Rensing K."/>
            <person name="Leendertz F."/>
            <person name="Hakenbeck R."/>
        </authorList>
    </citation>
    <scope>NUCLEOTIDE SEQUENCE [LARGE SCALE GENOMIC DNA]</scope>
    <source>
        <strain evidence="2 3">DD15</strain>
    </source>
</reference>
<gene>
    <name evidence="2" type="ORF">SORDD15_01345</name>
</gene>
<protein>
    <recommendedName>
        <fullName evidence="1">NAD(P)-binding domain-containing protein</fullName>
    </recommendedName>
</protein>
<name>A0A139NWQ4_STROR</name>
<dbReference type="PATRIC" id="fig|1303.78.peg.1420"/>
<proteinExistence type="predicted"/>
<organism evidence="2 3">
    <name type="scientific">Streptococcus oralis</name>
    <dbReference type="NCBI Taxonomy" id="1303"/>
    <lineage>
        <taxon>Bacteria</taxon>
        <taxon>Bacillati</taxon>
        <taxon>Bacillota</taxon>
        <taxon>Bacilli</taxon>
        <taxon>Lactobacillales</taxon>
        <taxon>Streptococcaceae</taxon>
        <taxon>Streptococcus</taxon>
    </lineage>
</organism>
<dbReference type="Pfam" id="PF13460">
    <property type="entry name" value="NAD_binding_10"/>
    <property type="match status" value="1"/>
</dbReference>
<dbReference type="PANTHER" id="PTHR14097:SF7">
    <property type="entry name" value="OXIDOREDUCTASE HTATIP2"/>
    <property type="match status" value="1"/>
</dbReference>